<dbReference type="PROSITE" id="PS00211">
    <property type="entry name" value="ABC_TRANSPORTER_1"/>
    <property type="match status" value="1"/>
</dbReference>
<keyword evidence="3" id="KW-1003">Cell membrane</keyword>
<gene>
    <name evidence="11" type="ORF">DMY87_16245</name>
</gene>
<evidence type="ECO:0000259" key="10">
    <source>
        <dbReference type="PROSITE" id="PS50893"/>
    </source>
</evidence>
<dbReference type="CDD" id="cd03216">
    <property type="entry name" value="ABC_Carb_Monos_I"/>
    <property type="match status" value="1"/>
</dbReference>
<sequence>MTTAPLIELSGISKSYGPIQALKTIDFSARPGSVHAILGENGAGKSTLMKLLSGAIQPTTGEIRLEGRSIRFSGTRQASAAGIVCMFQELSLLPTLSVGDNITLARPQTRLGFMLARAYEEARAALDLIGAESISLDTPVEELSLADRQRVEIAKALYQKPRLLILDEATSALGASAVEKVFTVIRKLRDEGCCILFISHRFHEVEALADTISVFRAGQHVRTFPAGSLDNQSIVSLMIGETMDRLFPPPRPAVSASLAPLLSVKDLSFPGELFDVSFTVRPGEIYGLGGLEGQGQQRVLEAIFGTLSGVGGSIELAGKPYESRSPHRSKSPDIGIALVPEDRKTEGMIQPLSISDNMRLAGIGLHADGEALDARCLALLERLELTYGQLSDPVMSLSGGNQQKVLLAKWLALGPRCLLLLDPTRGIDVKTKAQIYRLLTDLAGQGIAIVMQSTDYEELVHLCDRVAVFYRGRIARELSGGTLTPENLISAAMGLSTATPAPETVS</sequence>
<dbReference type="PANTHER" id="PTHR43790">
    <property type="entry name" value="CARBOHYDRATE TRANSPORT ATP-BINDING PROTEIN MG119-RELATED"/>
    <property type="match status" value="1"/>
</dbReference>
<organism evidence="11 12">
    <name type="scientific">Rhizobium wuzhouense</name>
    <dbReference type="NCBI Taxonomy" id="1986026"/>
    <lineage>
        <taxon>Bacteria</taxon>
        <taxon>Pseudomonadati</taxon>
        <taxon>Pseudomonadota</taxon>
        <taxon>Alphaproteobacteria</taxon>
        <taxon>Hyphomicrobiales</taxon>
        <taxon>Rhizobiaceae</taxon>
        <taxon>Rhizobium/Agrobacterium group</taxon>
        <taxon>Rhizobium</taxon>
    </lineage>
</organism>
<comment type="similarity">
    <text evidence="1">Belongs to the ABC transporter superfamily.</text>
</comment>
<feature type="domain" description="ABC transporter" evidence="10">
    <location>
        <begin position="7"/>
        <end position="242"/>
    </location>
</feature>
<evidence type="ECO:0000256" key="4">
    <source>
        <dbReference type="ARBA" id="ARBA00022597"/>
    </source>
</evidence>
<evidence type="ECO:0000256" key="3">
    <source>
        <dbReference type="ARBA" id="ARBA00022475"/>
    </source>
</evidence>
<dbReference type="GO" id="GO:0005524">
    <property type="term" value="F:ATP binding"/>
    <property type="evidence" value="ECO:0007669"/>
    <property type="project" value="UniProtKB-KW"/>
</dbReference>
<keyword evidence="7 11" id="KW-0067">ATP-binding</keyword>
<dbReference type="EMBL" id="QJRY01000006">
    <property type="protein sequence ID" value="PYB71758.1"/>
    <property type="molecule type" value="Genomic_DNA"/>
</dbReference>
<proteinExistence type="inferred from homology"/>
<dbReference type="Proteomes" id="UP000247536">
    <property type="component" value="Unassembled WGS sequence"/>
</dbReference>
<keyword evidence="8" id="KW-1278">Translocase</keyword>
<evidence type="ECO:0000256" key="7">
    <source>
        <dbReference type="ARBA" id="ARBA00022840"/>
    </source>
</evidence>
<evidence type="ECO:0000256" key="2">
    <source>
        <dbReference type="ARBA" id="ARBA00022448"/>
    </source>
</evidence>
<evidence type="ECO:0000313" key="12">
    <source>
        <dbReference type="Proteomes" id="UP000247536"/>
    </source>
</evidence>
<evidence type="ECO:0000256" key="8">
    <source>
        <dbReference type="ARBA" id="ARBA00022967"/>
    </source>
</evidence>
<reference evidence="11 12" key="1">
    <citation type="submission" date="2018-06" db="EMBL/GenBank/DDBJ databases">
        <title>Rhizobium wuzhouense sp. nov., isolated from roots of Oryza officinalis.</title>
        <authorList>
            <person name="Yuan T."/>
        </authorList>
    </citation>
    <scope>NUCLEOTIDE SEQUENCE [LARGE SCALE GENOMIC DNA]</scope>
    <source>
        <strain evidence="11 12">W44</strain>
    </source>
</reference>
<evidence type="ECO:0000256" key="9">
    <source>
        <dbReference type="ARBA" id="ARBA00023136"/>
    </source>
</evidence>
<dbReference type="SMART" id="SM00382">
    <property type="entry name" value="AAA"/>
    <property type="match status" value="1"/>
</dbReference>
<keyword evidence="2" id="KW-0813">Transport</keyword>
<dbReference type="RefSeq" id="WP_110792704.1">
    <property type="nucleotide sequence ID" value="NZ_QJRY01000006.1"/>
</dbReference>
<comment type="caution">
    <text evidence="11">The sequence shown here is derived from an EMBL/GenBank/DDBJ whole genome shotgun (WGS) entry which is preliminary data.</text>
</comment>
<dbReference type="PANTHER" id="PTHR43790:SF3">
    <property type="entry name" value="D-ALLOSE IMPORT ATP-BINDING PROTEIN ALSA-RELATED"/>
    <property type="match status" value="1"/>
</dbReference>
<accession>A0ABX5NNB2</accession>
<dbReference type="CDD" id="cd03215">
    <property type="entry name" value="ABC_Carb_Monos_II"/>
    <property type="match status" value="1"/>
</dbReference>
<protein>
    <submittedName>
        <fullName evidence="11">Sugar ABC transporter ATP-binding protein</fullName>
    </submittedName>
</protein>
<evidence type="ECO:0000256" key="1">
    <source>
        <dbReference type="ARBA" id="ARBA00005417"/>
    </source>
</evidence>
<keyword evidence="4" id="KW-0762">Sugar transport</keyword>
<dbReference type="InterPro" id="IPR027417">
    <property type="entry name" value="P-loop_NTPase"/>
</dbReference>
<name>A0ABX5NNB2_9HYPH</name>
<evidence type="ECO:0000313" key="11">
    <source>
        <dbReference type="EMBL" id="PYB71758.1"/>
    </source>
</evidence>
<evidence type="ECO:0000256" key="5">
    <source>
        <dbReference type="ARBA" id="ARBA00022737"/>
    </source>
</evidence>
<dbReference type="Gene3D" id="3.40.50.300">
    <property type="entry name" value="P-loop containing nucleotide triphosphate hydrolases"/>
    <property type="match status" value="2"/>
</dbReference>
<feature type="domain" description="ABC transporter" evidence="10">
    <location>
        <begin position="256"/>
        <end position="496"/>
    </location>
</feature>
<dbReference type="InterPro" id="IPR017871">
    <property type="entry name" value="ABC_transporter-like_CS"/>
</dbReference>
<dbReference type="InterPro" id="IPR050107">
    <property type="entry name" value="ABC_carbohydrate_import_ATPase"/>
</dbReference>
<dbReference type="Pfam" id="PF00005">
    <property type="entry name" value="ABC_tran"/>
    <property type="match status" value="2"/>
</dbReference>
<keyword evidence="5" id="KW-0677">Repeat</keyword>
<evidence type="ECO:0000256" key="6">
    <source>
        <dbReference type="ARBA" id="ARBA00022741"/>
    </source>
</evidence>
<dbReference type="SUPFAM" id="SSF52540">
    <property type="entry name" value="P-loop containing nucleoside triphosphate hydrolases"/>
    <property type="match status" value="2"/>
</dbReference>
<dbReference type="PROSITE" id="PS50893">
    <property type="entry name" value="ABC_TRANSPORTER_2"/>
    <property type="match status" value="2"/>
</dbReference>
<dbReference type="InterPro" id="IPR003593">
    <property type="entry name" value="AAA+_ATPase"/>
</dbReference>
<dbReference type="InterPro" id="IPR003439">
    <property type="entry name" value="ABC_transporter-like_ATP-bd"/>
</dbReference>
<keyword evidence="6" id="KW-0547">Nucleotide-binding</keyword>
<keyword evidence="12" id="KW-1185">Reference proteome</keyword>
<keyword evidence="9" id="KW-0472">Membrane</keyword>